<feature type="domain" description="C2" evidence="4">
    <location>
        <begin position="670"/>
        <end position="796"/>
    </location>
</feature>
<dbReference type="PROSITE" id="PS50297">
    <property type="entry name" value="ANK_REP_REGION"/>
    <property type="match status" value="3"/>
</dbReference>
<evidence type="ECO:0000256" key="1">
    <source>
        <dbReference type="PROSITE-ProRule" id="PRU00023"/>
    </source>
</evidence>
<dbReference type="PROSITE" id="PS50004">
    <property type="entry name" value="C2"/>
    <property type="match status" value="4"/>
</dbReference>
<feature type="repeat" description="ANK" evidence="1">
    <location>
        <begin position="117"/>
        <end position="153"/>
    </location>
</feature>
<feature type="repeat" description="ANK" evidence="1">
    <location>
        <begin position="154"/>
        <end position="186"/>
    </location>
</feature>
<dbReference type="InterPro" id="IPR035892">
    <property type="entry name" value="C2_domain_sf"/>
</dbReference>
<evidence type="ECO:0000256" key="2">
    <source>
        <dbReference type="SAM" id="Coils"/>
    </source>
</evidence>
<feature type="coiled-coil region" evidence="2">
    <location>
        <begin position="404"/>
        <end position="438"/>
    </location>
</feature>
<evidence type="ECO:0000259" key="4">
    <source>
        <dbReference type="PROSITE" id="PS50004"/>
    </source>
</evidence>
<dbReference type="EMBL" id="CAUYUJ010008890">
    <property type="protein sequence ID" value="CAK0825246.1"/>
    <property type="molecule type" value="Genomic_DNA"/>
</dbReference>
<dbReference type="PANTHER" id="PTHR47800">
    <property type="entry name" value="C2 DOMAIN-CONTAINING PROTEIN"/>
    <property type="match status" value="1"/>
</dbReference>
<feature type="coiled-coil region" evidence="2">
    <location>
        <begin position="554"/>
        <end position="658"/>
    </location>
</feature>
<evidence type="ECO:0000256" key="3">
    <source>
        <dbReference type="SAM" id="MobiDB-lite"/>
    </source>
</evidence>
<dbReference type="Proteomes" id="UP001189429">
    <property type="component" value="Unassembled WGS sequence"/>
</dbReference>
<dbReference type="InterPro" id="IPR036770">
    <property type="entry name" value="Ankyrin_rpt-contain_sf"/>
</dbReference>
<dbReference type="CDD" id="cd00030">
    <property type="entry name" value="C2"/>
    <property type="match status" value="4"/>
</dbReference>
<evidence type="ECO:0000313" key="5">
    <source>
        <dbReference type="EMBL" id="CAK0825246.1"/>
    </source>
</evidence>
<feature type="domain" description="C2" evidence="4">
    <location>
        <begin position="1134"/>
        <end position="1262"/>
    </location>
</feature>
<dbReference type="PROSITE" id="PS50088">
    <property type="entry name" value="ANK_REPEAT"/>
    <property type="match status" value="4"/>
</dbReference>
<dbReference type="Gene3D" id="1.25.40.20">
    <property type="entry name" value="Ankyrin repeat-containing domain"/>
    <property type="match status" value="2"/>
</dbReference>
<feature type="domain" description="C2" evidence="4">
    <location>
        <begin position="824"/>
        <end position="949"/>
    </location>
</feature>
<proteinExistence type="predicted"/>
<dbReference type="SUPFAM" id="SSF49562">
    <property type="entry name" value="C2 domain (Calcium/lipid-binding domain, CaLB)"/>
    <property type="match status" value="4"/>
</dbReference>
<reference evidence="5" key="1">
    <citation type="submission" date="2023-10" db="EMBL/GenBank/DDBJ databases">
        <authorList>
            <person name="Chen Y."/>
            <person name="Shah S."/>
            <person name="Dougan E. K."/>
            <person name="Thang M."/>
            <person name="Chan C."/>
        </authorList>
    </citation>
    <scope>NUCLEOTIDE SEQUENCE [LARGE SCALE GENOMIC DNA]</scope>
</reference>
<protein>
    <recommendedName>
        <fullName evidence="4">C2 domain-containing protein</fullName>
    </recommendedName>
</protein>
<dbReference type="SUPFAM" id="SSF48403">
    <property type="entry name" value="Ankyrin repeat"/>
    <property type="match status" value="1"/>
</dbReference>
<keyword evidence="2" id="KW-0175">Coiled coil</keyword>
<dbReference type="Pfam" id="PF00168">
    <property type="entry name" value="C2"/>
    <property type="match status" value="5"/>
</dbReference>
<feature type="repeat" description="ANK" evidence="1">
    <location>
        <begin position="50"/>
        <end position="82"/>
    </location>
</feature>
<accession>A0ABN9S4N8</accession>
<dbReference type="Pfam" id="PF12796">
    <property type="entry name" value="Ank_2"/>
    <property type="match status" value="1"/>
</dbReference>
<sequence>MLGGRDTKRLVMATDEQSRTCMHLAAREGHVELVNILADKGADTEAPDRFGKTPLHWACQLGHRRTVEALLDCGARADAEDRRGCTSLHLAACSEDATICRVLLERHRRLLGRRDCHGRGPLFYAVLNAHPDAQQRATQLLLEHQAEVAEQDDYGREPLHYAAEEGRRPAVQALLRRRADPRAGDKVSGITPLQLASNEPVLRDLHAALGTPGPGHHFVPAGPARAAVIAGGCGSGRALPSRSPSPAAGRRPTAPVGPADQAAGLGPGRPLRWAEPPTQEILGAPFQVLQARFVKIMERVQQGGLDQMEHVKRPHLFTGSWMIDVSTHQQLLGQTFKYVPGPEVCLRVFNLLRPPESFPPTRGDEKDILRHYGEELDAAKPWDGADPYNTAIVKDEDDVTGARKVELLRKIQDQRQQLEAQESLVEELRRRCEQLKLELHDPESTRALRAQVHEAHRQLTVQGDELQEVQGQAKMLEATAIGLREHLQEEKGRSAELLAQQVKVRTQLEAAQKRIGWERSLEIALEQEREKLAGAQEYFQQCLRDAEAVKNGAVEALQLQVSELQEQLRAATERGQHALFVDAELEQLRREVERLKQEGTEAKDRNKKEKAAAEEWRKKCSQLEMERVEEQRAYQTKVADLQREKLALEKLVANWKDAAKKTSPVLDLLVPTSRSDQAPAEPAEFMGDVHVAIISATGLRDADGAGMGKSDPYCTCMRKGAPSTENLLRTEVQDSTLQPTWNFTGVIKGFSVKGGALLFEVRDQDPGRSDTLGRAELSMQEAWFKGNQGHFLEETLQLENAGASASATLKVIVVVVPVSATKERRAQLMGVLQDIGADFKGEVHVAMVSAAGLRNADQVLGMGGKSDPYCTCKPRLAPKKAKALKSQTIQESLDPVWNFTGQVAGVGAKGDALLFEVFDEDAASGSDKLGRAEVNLEDSWLRGGHSQEMELTLLDAGKGTTATLKVIVVVVPTDATQEKRAQLMGVLQDIGADFKGEVHVAIVSATGLRNADQVLGMGGKSDPYCTCKPRLAPKKAKALKSQTIQESLNPVWDFTGQVAGVSAKGDALLFEVFDEDAASGSDKLGRAEVNLEDGWLQGGHSQEMELTLLDAGTNITSKLNVMIVVVPAAASQDEKAKLMGILQTVGVAFKGQVHVAIVRAKGLRAADPKILGLGGKSDPYCTCRRGRASPKDKPALKTHTISKTLDPEWDFPPTVVENIAAKGDSLLFEVFDEDKINADDKLGKVDIPLKDEWLLTGYSEELTLPLQEAGKDIKAELTVKVIVIPAGAPEDLQAKLLGKLCHACVVSIHAQGLRAADWSLMGKAKSDPYVKCKIRDASDVLFKTPRSSRRSWIPNGKSATRFPLERGAAGSNSRCRTGTASRAMISWAPLRFFSVQIRAQWVSGMAHTSCHWAITERLRVS</sequence>
<dbReference type="Pfam" id="PF13637">
    <property type="entry name" value="Ank_4"/>
    <property type="match status" value="1"/>
</dbReference>
<name>A0ABN9S4N8_9DINO</name>
<dbReference type="InterPro" id="IPR002110">
    <property type="entry name" value="Ankyrin_rpt"/>
</dbReference>
<dbReference type="InterPro" id="IPR000008">
    <property type="entry name" value="C2_dom"/>
</dbReference>
<dbReference type="Gene3D" id="2.60.40.150">
    <property type="entry name" value="C2 domain"/>
    <property type="match status" value="4"/>
</dbReference>
<dbReference type="SMART" id="SM00239">
    <property type="entry name" value="C2"/>
    <property type="match status" value="4"/>
</dbReference>
<feature type="repeat" description="ANK" evidence="1">
    <location>
        <begin position="17"/>
        <end position="49"/>
    </location>
</feature>
<feature type="region of interest" description="Disordered" evidence="3">
    <location>
        <begin position="235"/>
        <end position="275"/>
    </location>
</feature>
<dbReference type="SMART" id="SM00248">
    <property type="entry name" value="ANK"/>
    <property type="match status" value="5"/>
</dbReference>
<evidence type="ECO:0000313" key="6">
    <source>
        <dbReference type="Proteomes" id="UP001189429"/>
    </source>
</evidence>
<comment type="caution">
    <text evidence="5">The sequence shown here is derived from an EMBL/GenBank/DDBJ whole genome shotgun (WGS) entry which is preliminary data.</text>
</comment>
<gene>
    <name evidence="5" type="ORF">PCOR1329_LOCUS25412</name>
</gene>
<dbReference type="PANTHER" id="PTHR47800:SF5">
    <property type="entry name" value="FER-1-LIKE PROTEIN 6"/>
    <property type="match status" value="1"/>
</dbReference>
<organism evidence="5 6">
    <name type="scientific">Prorocentrum cordatum</name>
    <dbReference type="NCBI Taxonomy" id="2364126"/>
    <lineage>
        <taxon>Eukaryota</taxon>
        <taxon>Sar</taxon>
        <taxon>Alveolata</taxon>
        <taxon>Dinophyceae</taxon>
        <taxon>Prorocentrales</taxon>
        <taxon>Prorocentraceae</taxon>
        <taxon>Prorocentrum</taxon>
    </lineage>
</organism>
<feature type="domain" description="C2" evidence="4">
    <location>
        <begin position="979"/>
        <end position="1104"/>
    </location>
</feature>
<keyword evidence="1" id="KW-0040">ANK repeat</keyword>
<keyword evidence="6" id="KW-1185">Reference proteome</keyword>